<reference evidence="1 2" key="1">
    <citation type="submission" date="2015-01" db="EMBL/GenBank/DDBJ databases">
        <title>Evolution of Trichinella species and genotypes.</title>
        <authorList>
            <person name="Korhonen P.K."/>
            <person name="Edoardo P."/>
            <person name="Giuseppe L.R."/>
            <person name="Gasser R.B."/>
        </authorList>
    </citation>
    <scope>NUCLEOTIDE SEQUENCE [LARGE SCALE GENOMIC DNA]</scope>
    <source>
        <strain evidence="1">ISS141</strain>
    </source>
</reference>
<dbReference type="AlphaFoldDB" id="A0A0V0XYN7"/>
<dbReference type="Proteomes" id="UP000054815">
    <property type="component" value="Unassembled WGS sequence"/>
</dbReference>
<accession>A0A0V0XYN7</accession>
<sequence length="64" mass="7368">MKTSTQFLEANSQLVHQSSTTSGYRLALEFSSEDQILAMKPRLTQKISDHTETTFNQMGRWQCE</sequence>
<proteinExistence type="predicted"/>
<gene>
    <name evidence="1" type="ORF">T4E_8508</name>
</gene>
<evidence type="ECO:0000313" key="2">
    <source>
        <dbReference type="Proteomes" id="UP000054815"/>
    </source>
</evidence>
<name>A0A0V0XYN7_TRIPS</name>
<dbReference type="EMBL" id="JYDU01000095">
    <property type="protein sequence ID" value="KRX93135.1"/>
    <property type="molecule type" value="Genomic_DNA"/>
</dbReference>
<evidence type="ECO:0000313" key="1">
    <source>
        <dbReference type="EMBL" id="KRX93135.1"/>
    </source>
</evidence>
<comment type="caution">
    <text evidence="1">The sequence shown here is derived from an EMBL/GenBank/DDBJ whole genome shotgun (WGS) entry which is preliminary data.</text>
</comment>
<protein>
    <submittedName>
        <fullName evidence="1">Uncharacterized protein</fullName>
    </submittedName>
</protein>
<organism evidence="1 2">
    <name type="scientific">Trichinella pseudospiralis</name>
    <name type="common">Parasitic roundworm</name>
    <dbReference type="NCBI Taxonomy" id="6337"/>
    <lineage>
        <taxon>Eukaryota</taxon>
        <taxon>Metazoa</taxon>
        <taxon>Ecdysozoa</taxon>
        <taxon>Nematoda</taxon>
        <taxon>Enoplea</taxon>
        <taxon>Dorylaimia</taxon>
        <taxon>Trichinellida</taxon>
        <taxon>Trichinellidae</taxon>
        <taxon>Trichinella</taxon>
    </lineage>
</organism>